<feature type="compositionally biased region" description="Low complexity" evidence="4">
    <location>
        <begin position="23"/>
        <end position="34"/>
    </location>
</feature>
<dbReference type="Pfam" id="PF00400">
    <property type="entry name" value="WD40"/>
    <property type="match status" value="2"/>
</dbReference>
<dbReference type="InterPro" id="IPR019775">
    <property type="entry name" value="WD40_repeat_CS"/>
</dbReference>
<feature type="domain" description="MABP1/WDR62 second WD40" evidence="5">
    <location>
        <begin position="460"/>
        <end position="840"/>
    </location>
</feature>
<feature type="region of interest" description="Disordered" evidence="4">
    <location>
        <begin position="507"/>
        <end position="534"/>
    </location>
</feature>
<dbReference type="PANTHER" id="PTHR45589">
    <property type="entry name" value="WD REPEAT DOMAIN 62, ISOFORM G"/>
    <property type="match status" value="1"/>
</dbReference>
<feature type="compositionally biased region" description="Basic and acidic residues" evidence="4">
    <location>
        <begin position="1045"/>
        <end position="1055"/>
    </location>
</feature>
<dbReference type="STRING" id="13706.A0A1X2HSW3"/>
<organism evidence="6 7">
    <name type="scientific">Syncephalastrum racemosum</name>
    <name type="common">Filamentous fungus</name>
    <dbReference type="NCBI Taxonomy" id="13706"/>
    <lineage>
        <taxon>Eukaryota</taxon>
        <taxon>Fungi</taxon>
        <taxon>Fungi incertae sedis</taxon>
        <taxon>Mucoromycota</taxon>
        <taxon>Mucoromycotina</taxon>
        <taxon>Mucoromycetes</taxon>
        <taxon>Mucorales</taxon>
        <taxon>Syncephalastraceae</taxon>
        <taxon>Syncephalastrum</taxon>
    </lineage>
</organism>
<feature type="region of interest" description="Disordered" evidence="4">
    <location>
        <begin position="1"/>
        <end position="60"/>
    </location>
</feature>
<dbReference type="SUPFAM" id="SSF50993">
    <property type="entry name" value="Peptidase/esterase 'gauge' domain"/>
    <property type="match status" value="1"/>
</dbReference>
<feature type="compositionally biased region" description="Low complexity" evidence="4">
    <location>
        <begin position="120"/>
        <end position="135"/>
    </location>
</feature>
<dbReference type="PANTHER" id="PTHR45589:SF1">
    <property type="entry name" value="WD REPEAT DOMAIN 62, ISOFORM G"/>
    <property type="match status" value="1"/>
</dbReference>
<evidence type="ECO:0000256" key="4">
    <source>
        <dbReference type="SAM" id="MobiDB-lite"/>
    </source>
</evidence>
<dbReference type="InterPro" id="IPR056162">
    <property type="entry name" value="WD40_MABP1-WDR62_2nd"/>
</dbReference>
<feature type="region of interest" description="Disordered" evidence="4">
    <location>
        <begin position="961"/>
        <end position="1312"/>
    </location>
</feature>
<dbReference type="SMART" id="SM00320">
    <property type="entry name" value="WD40"/>
    <property type="match status" value="11"/>
</dbReference>
<feature type="compositionally biased region" description="Basic and acidic residues" evidence="4">
    <location>
        <begin position="989"/>
        <end position="1007"/>
    </location>
</feature>
<feature type="region of interest" description="Disordered" evidence="4">
    <location>
        <begin position="1343"/>
        <end position="1456"/>
    </location>
</feature>
<evidence type="ECO:0000313" key="7">
    <source>
        <dbReference type="Proteomes" id="UP000242180"/>
    </source>
</evidence>
<dbReference type="PROSITE" id="PS50082">
    <property type="entry name" value="WD_REPEATS_2"/>
    <property type="match status" value="2"/>
</dbReference>
<dbReference type="InterPro" id="IPR015943">
    <property type="entry name" value="WD40/YVTN_repeat-like_dom_sf"/>
</dbReference>
<accession>A0A1X2HSW3</accession>
<dbReference type="Proteomes" id="UP000242180">
    <property type="component" value="Unassembled WGS sequence"/>
</dbReference>
<feature type="compositionally biased region" description="Polar residues" evidence="4">
    <location>
        <begin position="911"/>
        <end position="927"/>
    </location>
</feature>
<dbReference type="OMA" id="YHNYSGR"/>
<feature type="region of interest" description="Disordered" evidence="4">
    <location>
        <begin position="911"/>
        <end position="930"/>
    </location>
</feature>
<evidence type="ECO:0000256" key="2">
    <source>
        <dbReference type="ARBA" id="ARBA00022737"/>
    </source>
</evidence>
<dbReference type="SUPFAM" id="SSF50978">
    <property type="entry name" value="WD40 repeat-like"/>
    <property type="match status" value="1"/>
</dbReference>
<dbReference type="OrthoDB" id="6252103at2759"/>
<gene>
    <name evidence="6" type="ORF">BCR43DRAFT_481844</name>
</gene>
<feature type="compositionally biased region" description="Low complexity" evidence="4">
    <location>
        <begin position="1199"/>
        <end position="1213"/>
    </location>
</feature>
<reference evidence="6 7" key="1">
    <citation type="submission" date="2016-07" db="EMBL/GenBank/DDBJ databases">
        <title>Pervasive Adenine N6-methylation of Active Genes in Fungi.</title>
        <authorList>
            <consortium name="DOE Joint Genome Institute"/>
            <person name="Mondo S.J."/>
            <person name="Dannebaum R.O."/>
            <person name="Kuo R.C."/>
            <person name="Labutti K."/>
            <person name="Haridas S."/>
            <person name="Kuo A."/>
            <person name="Salamov A."/>
            <person name="Ahrendt S.R."/>
            <person name="Lipzen A."/>
            <person name="Sullivan W."/>
            <person name="Andreopoulos W.B."/>
            <person name="Clum A."/>
            <person name="Lindquist E."/>
            <person name="Daum C."/>
            <person name="Ramamoorthy G.K."/>
            <person name="Gryganskyi A."/>
            <person name="Culley D."/>
            <person name="Magnuson J.K."/>
            <person name="James T.Y."/>
            <person name="O'Malley M.A."/>
            <person name="Stajich J.E."/>
            <person name="Spatafora J.W."/>
            <person name="Visel A."/>
            <person name="Grigoriev I.V."/>
        </authorList>
    </citation>
    <scope>NUCLEOTIDE SEQUENCE [LARGE SCALE GENOMIC DNA]</scope>
    <source>
        <strain evidence="6 7">NRRL 2496</strain>
    </source>
</reference>
<evidence type="ECO:0000259" key="5">
    <source>
        <dbReference type="Pfam" id="PF24782"/>
    </source>
</evidence>
<proteinExistence type="predicted"/>
<keyword evidence="1 3" id="KW-0853">WD repeat</keyword>
<sequence>MAESFPVISGTVPPPSSYHHNSHNQNNTNLNTSLVPTASHSTANLSPLQTPLNGRRRKEHVKTAQPLALERVLGLTTVSNSALALTDDLVAYAAGAVVVLYNHKRNKQVGFLYPPHTTVSTPATAASANNTTATNGQKGLTISPLGGQADLALAAPTNPRETKDDKKTSAGARVKPISCLAFSPDGNFLAAGEMGHQPRILIWNVKERTLLHELRGHKFGVLALSFSPNLRYLVSVGFQHDGYLFVWNWKKGVRLAGNKVTSKVNALHAKFWHFDARGRIPKRGNLASRETQVLDGRTVVLGTLRDSNFVDVKCDPNNSEDVYFVTDNGILSLFKKGRAIEKWVNLQAHAAFSIAVSAKYVVCACSEGTIRLFEPGTLQYRGILPKPHPLGMDISAISSPDMIASMGTNLHYPDVVSLAYDGRTDRVTAVYSDRSMFLWDIRDMKRIGKYRSFIYHSDCIWGIEPCPTYHDNENETPSSSALPANSFATCSADGTVRFWNLETGPHATQSTSPLSPDRPTPNAPSPVSTTSIHTHRRNIYSRELFKMLYVDDEAVKFLKSGRAIGLPEDQHPDFGIRSVKISKDAKFIATGDRSGNLRIHDMETWEQKTYQEAHDSEILAMDFTHPQAEGDPFYIATASRDRLLHVFDIQSDFRLVQTLDDHSSSITAVKFSKGAKRILSCGADKGIIFRSLDTLDTPRYITYHNYSGRSTVFDMSLDSLSERYIATVTGERRLIIFNTDNGKPVKACIPETAEEAASTLNENSGGSLINIDLDPFSGTFAVTSGSDRCLRLFDLTNGICIARACAHAELITAVKFLRTSYDALRVVSTCSDGTIFVWKVAQSIYGKMKARSMDRDNKAQNMVLHGGLHRQSSQDDLAEEKRGGNLLRELVANADTRLRRVSIANAVKPTPSISQMARQGQRKTFSAVSPAERKYDDLYKLARERNAQQVAQQVQAQAQAQAQAGGGIGTQESQPAPPPSRAPAARMAGPRERTGRRTPEEESKLERLYVGLPISGPRTGARARADMPRRSPTGNHQHALRRQKSRDALNAEQRVRLTRSHGGGMATGQSSKEQQPPVPPQPRRNSEPELEKKKIRVEETSRPREISRSPEMRETPHSPETQAQDPMLESDSDKSQHDLNNAEEDDECDGGGTENDGREEEGPEEEEEEEEEVIFMATTEQEDKVATPVEVKVSPCEASISSEGHSGEESSGSPTVSDNEREEEDSDEGDNNLIASISSHTTPRLSPSRSQVTSMHMSRSSSVQDPIPQSPSPVDLQQERQEKLQKRQSFSTRYLSALDPSRPSRSRPATPGALAEAIEAHQKAMTASPDIMLPVAPIQRIATTDPSSTAATVDSQTCLDKINTEETPVKNKSDKNEMAQEANVKMEQIKDDDTKQITALGEPLSGCLNMSEQGQPEQKETPKPSRTPIPLASSSSPPPTPPSNTINEPAGDSTDYESLQADLDGAILLLNGVIEALRAAQQSSDDHASAFAAHTRPKMEQIAHQIEEVLGLKTTQEDPATLALLERYSNSLLQLVAKKL</sequence>
<feature type="repeat" description="WD" evidence="3">
    <location>
        <begin position="487"/>
        <end position="509"/>
    </location>
</feature>
<feature type="compositionally biased region" description="Basic and acidic residues" evidence="4">
    <location>
        <begin position="1084"/>
        <end position="1117"/>
    </location>
</feature>
<evidence type="ECO:0000313" key="6">
    <source>
        <dbReference type="EMBL" id="ORZ02621.1"/>
    </source>
</evidence>
<feature type="region of interest" description="Disordered" evidence="4">
    <location>
        <begin position="120"/>
        <end position="140"/>
    </location>
</feature>
<feature type="compositionally biased region" description="Polar residues" evidence="4">
    <location>
        <begin position="35"/>
        <end position="52"/>
    </location>
</feature>
<feature type="repeat" description="WD" evidence="3">
    <location>
        <begin position="408"/>
        <end position="449"/>
    </location>
</feature>
<dbReference type="InterPro" id="IPR052779">
    <property type="entry name" value="WDR62"/>
</dbReference>
<dbReference type="Gene3D" id="2.130.10.10">
    <property type="entry name" value="YVTN repeat-like/Quinoprotein amine dehydrogenase"/>
    <property type="match status" value="3"/>
</dbReference>
<dbReference type="InterPro" id="IPR036322">
    <property type="entry name" value="WD40_repeat_dom_sf"/>
</dbReference>
<feature type="compositionally biased region" description="Acidic residues" evidence="4">
    <location>
        <begin position="1220"/>
        <end position="1230"/>
    </location>
</feature>
<dbReference type="PROSITE" id="PS00678">
    <property type="entry name" value="WD_REPEATS_1"/>
    <property type="match status" value="1"/>
</dbReference>
<protein>
    <recommendedName>
        <fullName evidence="5">MABP1/WDR62 second WD40 domain-containing protein</fullName>
    </recommendedName>
</protein>
<feature type="compositionally biased region" description="Polar residues" evidence="4">
    <location>
        <begin position="1233"/>
        <end position="1264"/>
    </location>
</feature>
<dbReference type="InParanoid" id="A0A1X2HSW3"/>
<evidence type="ECO:0000256" key="1">
    <source>
        <dbReference type="ARBA" id="ARBA00022574"/>
    </source>
</evidence>
<name>A0A1X2HSW3_SYNRA</name>
<feature type="compositionally biased region" description="Basic and acidic residues" evidence="4">
    <location>
        <begin position="1362"/>
        <end position="1378"/>
    </location>
</feature>
<dbReference type="EMBL" id="MCGN01000001">
    <property type="protein sequence ID" value="ORZ02621.1"/>
    <property type="molecule type" value="Genomic_DNA"/>
</dbReference>
<keyword evidence="7" id="KW-1185">Reference proteome</keyword>
<keyword evidence="2" id="KW-0677">Repeat</keyword>
<feature type="compositionally biased region" description="Polar residues" evidence="4">
    <location>
        <begin position="1343"/>
        <end position="1358"/>
    </location>
</feature>
<feature type="compositionally biased region" description="Acidic residues" evidence="4">
    <location>
        <begin position="1157"/>
        <end position="1173"/>
    </location>
</feature>
<evidence type="ECO:0000256" key="3">
    <source>
        <dbReference type="PROSITE-ProRule" id="PRU00221"/>
    </source>
</evidence>
<dbReference type="Pfam" id="PF24782">
    <property type="entry name" value="WD40_MABP1-WDR62_2nd"/>
    <property type="match status" value="1"/>
</dbReference>
<dbReference type="InterPro" id="IPR001680">
    <property type="entry name" value="WD40_rpt"/>
</dbReference>
<comment type="caution">
    <text evidence="6">The sequence shown here is derived from an EMBL/GenBank/DDBJ whole genome shotgun (WGS) entry which is preliminary data.</text>
</comment>